<dbReference type="GO" id="GO:0044218">
    <property type="term" value="C:other organism cell membrane"/>
    <property type="evidence" value="ECO:0007669"/>
    <property type="project" value="UniProtKB-KW"/>
</dbReference>
<dbReference type="PROSITE" id="PS50088">
    <property type="entry name" value="ANK_REPEAT"/>
    <property type="match status" value="6"/>
</dbReference>
<sequence>MLMDAHPYYSLSEEDKIQALEESVTFGYEGIVDILLQNFKFDVANELLNTAVTYNHKRVVATLLERGFEINGDSKPLHVAVRHSHYDVVELLLRKGANPNLLDEANCTPLDIAAHLADADMFEILLSENAHIRIESKFILSAAESSVRANQVDIIKLLIQKKFIDANVKDIKGSSLLHISALSGSLDTTRCLVAEGADINSKDEKGRKPVHIAAEKGFKDMVEFYLKCNNLGDETAALLLIAVSNGKANVCELLIDRNADVNAFHADDESPIHLAVVKDHAEVLSVLLNYGAYYNANPSTLLELTEDNDATSLLKKVKKLFTAVKNNAPFEVETLLKEESNSKYCLANAKCVKKETMLHYASWKGYERIVDILLKHNTNPNTRTKTGVTPLHYAVKYSHFRIVKSLLSNGAIYNALSRTGKTPLEYATDRKIRDFLLFLRYFFKKVQDNDITVLENLRGKNEDVMRAVIRAKNQKGKTLLEVAYICSFTKTEQLQMLFETDICRDFTLGEMLLFENKLAKASLEFESLLRKRVEIFGADSQPVLDVKKYQAHIFHKQGNLDKALNLSREVHESRINCLGEDHEKTLLDKANIAFFLQRQGKKQESLKIFETLRIKLKDRLEKDDLKMIEFDSIFSTALFEMKKFDEALKLNHEIEQTCAQRMEVPYRILLSGFLFNTAKILSSQRKHSEALRLFKEVYETRLNSLTLSDSSTLNALRAVAIELHQLKKYEESLEVWKKVLDIQKSHHPADQIGILESQFHKGYVLCGQGMKLKALKIFLSLQPKIAVVAPDSDIMKANEKEIASIKYDLSSEGFKFVFDAIQNSIAKDDGIHEK</sequence>
<comment type="subcellular location">
    <subcellularLocation>
        <location evidence="2">Secreted</location>
    </subcellularLocation>
    <subcellularLocation>
        <location evidence="1">Target cell membrane</location>
    </subcellularLocation>
</comment>
<evidence type="ECO:0000313" key="18">
    <source>
        <dbReference type="Proteomes" id="UP000499080"/>
    </source>
</evidence>
<dbReference type="Gene3D" id="1.25.40.10">
    <property type="entry name" value="Tetratricopeptide repeat domain"/>
    <property type="match status" value="2"/>
</dbReference>
<keyword evidence="18" id="KW-1185">Reference proteome</keyword>
<dbReference type="EMBL" id="BGPR01024301">
    <property type="protein sequence ID" value="GBN92299.1"/>
    <property type="molecule type" value="Genomic_DNA"/>
</dbReference>
<dbReference type="SUPFAM" id="SSF48452">
    <property type="entry name" value="TPR-like"/>
    <property type="match status" value="2"/>
</dbReference>
<evidence type="ECO:0000256" key="1">
    <source>
        <dbReference type="ARBA" id="ARBA00004175"/>
    </source>
</evidence>
<feature type="repeat" description="ANK" evidence="16">
    <location>
        <begin position="267"/>
        <end position="299"/>
    </location>
</feature>
<keyword evidence="7" id="KW-0528">Neurotoxin</keyword>
<dbReference type="SUPFAM" id="SSF48403">
    <property type="entry name" value="Ankyrin repeat"/>
    <property type="match status" value="1"/>
</dbReference>
<dbReference type="InterPro" id="IPR011990">
    <property type="entry name" value="TPR-like_helical_dom_sf"/>
</dbReference>
<dbReference type="SMART" id="SM00248">
    <property type="entry name" value="ANK"/>
    <property type="match status" value="11"/>
</dbReference>
<dbReference type="PANTHER" id="PTHR24198:SF165">
    <property type="entry name" value="ANKYRIN REPEAT-CONTAINING PROTEIN-RELATED"/>
    <property type="match status" value="1"/>
</dbReference>
<feature type="repeat" description="ANK" evidence="16">
    <location>
        <begin position="105"/>
        <end position="137"/>
    </location>
</feature>
<dbReference type="GO" id="GO:0005576">
    <property type="term" value="C:extracellular region"/>
    <property type="evidence" value="ECO:0007669"/>
    <property type="project" value="UniProtKB-SubCell"/>
</dbReference>
<dbReference type="GO" id="GO:0090729">
    <property type="term" value="F:toxin activity"/>
    <property type="evidence" value="ECO:0007669"/>
    <property type="project" value="UniProtKB-KW"/>
</dbReference>
<keyword evidence="11" id="KW-0472">Membrane</keyword>
<dbReference type="InterPro" id="IPR002110">
    <property type="entry name" value="Ankyrin_rpt"/>
</dbReference>
<dbReference type="PANTHER" id="PTHR24198">
    <property type="entry name" value="ANKYRIN REPEAT AND PROTEIN KINASE DOMAIN-CONTAINING PROTEIN"/>
    <property type="match status" value="1"/>
</dbReference>
<evidence type="ECO:0000256" key="10">
    <source>
        <dbReference type="ARBA" id="ARBA00023043"/>
    </source>
</evidence>
<keyword evidence="6" id="KW-0800">Toxin</keyword>
<evidence type="ECO:0000256" key="11">
    <source>
        <dbReference type="ARBA" id="ARBA00023136"/>
    </source>
</evidence>
<reference evidence="17 18" key="1">
    <citation type="journal article" date="2019" name="Sci. Rep.">
        <title>Orb-weaving spider Araneus ventricosus genome elucidates the spidroin gene catalogue.</title>
        <authorList>
            <person name="Kono N."/>
            <person name="Nakamura H."/>
            <person name="Ohtoshi R."/>
            <person name="Moran D.A.P."/>
            <person name="Shinohara A."/>
            <person name="Yoshida Y."/>
            <person name="Fujiwara M."/>
            <person name="Mori M."/>
            <person name="Tomita M."/>
            <person name="Arakawa K."/>
        </authorList>
    </citation>
    <scope>NUCLEOTIDE SEQUENCE [LARGE SCALE GENOMIC DNA]</scope>
</reference>
<feature type="repeat" description="ANK" evidence="16">
    <location>
        <begin position="172"/>
        <end position="204"/>
    </location>
</feature>
<evidence type="ECO:0000256" key="14">
    <source>
        <dbReference type="ARBA" id="ARBA00049715"/>
    </source>
</evidence>
<organism evidence="17 18">
    <name type="scientific">Araneus ventricosus</name>
    <name type="common">Orbweaver spider</name>
    <name type="synonym">Epeira ventricosa</name>
    <dbReference type="NCBI Taxonomy" id="182803"/>
    <lineage>
        <taxon>Eukaryota</taxon>
        <taxon>Metazoa</taxon>
        <taxon>Ecdysozoa</taxon>
        <taxon>Arthropoda</taxon>
        <taxon>Chelicerata</taxon>
        <taxon>Arachnida</taxon>
        <taxon>Araneae</taxon>
        <taxon>Araneomorphae</taxon>
        <taxon>Entelegynae</taxon>
        <taxon>Araneoidea</taxon>
        <taxon>Araneidae</taxon>
        <taxon>Araneus</taxon>
    </lineage>
</organism>
<protein>
    <recommendedName>
        <fullName evidence="15">Alpha-latrotoxin</fullName>
    </recommendedName>
</protein>
<keyword evidence="12" id="KW-1053">Target membrane</keyword>
<evidence type="ECO:0000256" key="2">
    <source>
        <dbReference type="ARBA" id="ARBA00004613"/>
    </source>
</evidence>
<keyword evidence="4" id="KW-0964">Secreted</keyword>
<dbReference type="Pfam" id="PF12796">
    <property type="entry name" value="Ank_2"/>
    <property type="match status" value="4"/>
</dbReference>
<evidence type="ECO:0000256" key="5">
    <source>
        <dbReference type="ARBA" id="ARBA00022537"/>
    </source>
</evidence>
<feature type="repeat" description="ANK" evidence="16">
    <location>
        <begin position="386"/>
        <end position="418"/>
    </location>
</feature>
<keyword evidence="10 16" id="KW-0040">ANK repeat</keyword>
<comment type="caution">
    <text evidence="17">The sequence shown here is derived from an EMBL/GenBank/DDBJ whole genome shotgun (WGS) entry which is preliminary data.</text>
</comment>
<evidence type="ECO:0000256" key="7">
    <source>
        <dbReference type="ARBA" id="ARBA00022699"/>
    </source>
</evidence>
<dbReference type="Proteomes" id="UP000499080">
    <property type="component" value="Unassembled WGS sequence"/>
</dbReference>
<evidence type="ECO:0000313" key="17">
    <source>
        <dbReference type="EMBL" id="GBN92299.1"/>
    </source>
</evidence>
<keyword evidence="9" id="KW-0638">Presynaptic neurotoxin</keyword>
<evidence type="ECO:0000256" key="16">
    <source>
        <dbReference type="PROSITE-ProRule" id="PRU00023"/>
    </source>
</evidence>
<dbReference type="AlphaFoldDB" id="A0A4Y2SYQ2"/>
<name>A0A4Y2SYQ2_ARAVE</name>
<dbReference type="PROSITE" id="PS50297">
    <property type="entry name" value="ANK_REP_REGION"/>
    <property type="match status" value="4"/>
</dbReference>
<keyword evidence="3" id="KW-0268">Exocytosis</keyword>
<proteinExistence type="inferred from homology"/>
<dbReference type="InterPro" id="IPR036770">
    <property type="entry name" value="Ankyrin_rpt-contain_sf"/>
</dbReference>
<dbReference type="GO" id="GO:0044231">
    <property type="term" value="C:host cell presynaptic membrane"/>
    <property type="evidence" value="ECO:0007669"/>
    <property type="project" value="UniProtKB-KW"/>
</dbReference>
<dbReference type="Gene3D" id="1.25.40.20">
    <property type="entry name" value="Ankyrin repeat-containing domain"/>
    <property type="match status" value="3"/>
</dbReference>
<comment type="subunit">
    <text evidence="14">Homotetramer in membranes.</text>
</comment>
<evidence type="ECO:0000256" key="9">
    <source>
        <dbReference type="ARBA" id="ARBA00023028"/>
    </source>
</evidence>
<evidence type="ECO:0000256" key="15">
    <source>
        <dbReference type="ARBA" id="ARBA00049811"/>
    </source>
</evidence>
<evidence type="ECO:0000256" key="3">
    <source>
        <dbReference type="ARBA" id="ARBA00022483"/>
    </source>
</evidence>
<accession>A0A4Y2SYQ2</accession>
<keyword evidence="5" id="KW-1052">Target cell membrane</keyword>
<comment type="similarity">
    <text evidence="13">Belongs to the cationic peptide 01 (latrotoxin) family. 03 (alpha-latrotoxin) subfamily.</text>
</comment>
<evidence type="ECO:0000256" key="13">
    <source>
        <dbReference type="ARBA" id="ARBA00049657"/>
    </source>
</evidence>
<gene>
    <name evidence="17" type="primary">ANK1_2</name>
    <name evidence="17" type="ORF">AVEN_66329_1</name>
</gene>
<dbReference type="OrthoDB" id="8118640at2759"/>
<feature type="repeat" description="ANK" evidence="16">
    <location>
        <begin position="72"/>
        <end position="104"/>
    </location>
</feature>
<dbReference type="GO" id="GO:0006887">
    <property type="term" value="P:exocytosis"/>
    <property type="evidence" value="ECO:0007669"/>
    <property type="project" value="UniProtKB-KW"/>
</dbReference>
<keyword evidence="8" id="KW-0677">Repeat</keyword>
<evidence type="ECO:0000256" key="6">
    <source>
        <dbReference type="ARBA" id="ARBA00022656"/>
    </source>
</evidence>
<feature type="repeat" description="ANK" evidence="16">
    <location>
        <begin position="353"/>
        <end position="385"/>
    </location>
</feature>
<evidence type="ECO:0000256" key="4">
    <source>
        <dbReference type="ARBA" id="ARBA00022525"/>
    </source>
</evidence>
<evidence type="ECO:0000256" key="12">
    <source>
        <dbReference type="ARBA" id="ARBA00023298"/>
    </source>
</evidence>
<evidence type="ECO:0000256" key="8">
    <source>
        <dbReference type="ARBA" id="ARBA00022737"/>
    </source>
</evidence>